<dbReference type="KEGG" id="rir:BN877_p0354"/>
<evidence type="ECO:0000256" key="4">
    <source>
        <dbReference type="ARBA" id="ARBA00022840"/>
    </source>
</evidence>
<keyword evidence="4 6" id="KW-0067">ATP-binding</keyword>
<dbReference type="GO" id="GO:0005524">
    <property type="term" value="F:ATP binding"/>
    <property type="evidence" value="ECO:0007669"/>
    <property type="project" value="UniProtKB-KW"/>
</dbReference>
<keyword evidence="2" id="KW-0813">Transport</keyword>
<accession>U4Q495</accession>
<dbReference type="Proteomes" id="UP000016944">
    <property type="component" value="Plasmid IRBL74_p"/>
</dbReference>
<dbReference type="Gene3D" id="3.40.50.300">
    <property type="entry name" value="P-loop containing nucleotide triphosphate hydrolases"/>
    <property type="match status" value="1"/>
</dbReference>
<gene>
    <name evidence="6" type="ORF">BN877_p0354</name>
</gene>
<dbReference type="GO" id="GO:0005886">
    <property type="term" value="C:plasma membrane"/>
    <property type="evidence" value="ECO:0007669"/>
    <property type="project" value="TreeGrafter"/>
</dbReference>
<dbReference type="InterPro" id="IPR003593">
    <property type="entry name" value="AAA+_ATPase"/>
</dbReference>
<keyword evidence="3" id="KW-0547">Nucleotide-binding</keyword>
<evidence type="ECO:0000313" key="6">
    <source>
        <dbReference type="EMBL" id="CDI12078.1"/>
    </source>
</evidence>
<dbReference type="FunFam" id="3.40.50.300:FF:000421">
    <property type="entry name" value="Branched-chain amino acid ABC transporter ATP-binding protein"/>
    <property type="match status" value="1"/>
</dbReference>
<dbReference type="RefSeq" id="WP_022557377.1">
    <property type="nucleotide sequence ID" value="NC_022536.1"/>
</dbReference>
<comment type="similarity">
    <text evidence="1">Belongs to the ABC transporter superfamily.</text>
</comment>
<dbReference type="HOGENOM" id="CLU_000604_1_2_5"/>
<dbReference type="CDD" id="cd03219">
    <property type="entry name" value="ABC_Mj1267_LivG_branched"/>
    <property type="match status" value="1"/>
</dbReference>
<dbReference type="InterPro" id="IPR003439">
    <property type="entry name" value="ABC_transporter-like_ATP-bd"/>
</dbReference>
<protein>
    <submittedName>
        <fullName evidence="6">Hydrophobic amino acid ABC transporter, ATP-binding component</fullName>
    </submittedName>
</protein>
<dbReference type="PROSITE" id="PS50893">
    <property type="entry name" value="ABC_TRANSPORTER_2"/>
    <property type="match status" value="1"/>
</dbReference>
<evidence type="ECO:0000313" key="7">
    <source>
        <dbReference type="Proteomes" id="UP000016944"/>
    </source>
</evidence>
<dbReference type="AlphaFoldDB" id="U4Q495"/>
<keyword evidence="6" id="KW-0614">Plasmid</keyword>
<dbReference type="PATRIC" id="fig|424182.3.peg.5075"/>
<reference evidence="6 7" key="1">
    <citation type="journal article" date="2013" name="Genome Announc.">
        <title>Complete Genome Sequence of the Sesbania Symbiont and Rice Growth-Promoting Endophyte Rhizobium sp. Strain IRBG74.</title>
        <authorList>
            <person name="Crook M.B."/>
            <person name="Mitra S."/>
            <person name="Ane J.M."/>
            <person name="Sadowsky M.J."/>
            <person name="Gyaneshwar P."/>
        </authorList>
    </citation>
    <scope>NUCLEOTIDE SEQUENCE [LARGE SCALE GENOMIC DNA]</scope>
    <source>
        <strain evidence="6 7">IRBG74</strain>
        <plasmid evidence="7">IRBL74_p</plasmid>
    </source>
</reference>
<evidence type="ECO:0000256" key="2">
    <source>
        <dbReference type="ARBA" id="ARBA00022448"/>
    </source>
</evidence>
<evidence type="ECO:0000259" key="5">
    <source>
        <dbReference type="PROSITE" id="PS50893"/>
    </source>
</evidence>
<dbReference type="Pfam" id="PF00005">
    <property type="entry name" value="ABC_tran"/>
    <property type="match status" value="1"/>
</dbReference>
<dbReference type="SUPFAM" id="SSF52540">
    <property type="entry name" value="P-loop containing nucleoside triphosphate hydrolases"/>
    <property type="match status" value="1"/>
</dbReference>
<dbReference type="InterPro" id="IPR032823">
    <property type="entry name" value="BCA_ABC_TP_C"/>
</dbReference>
<proteinExistence type="inferred from homology"/>
<dbReference type="PANTHER" id="PTHR45772:SF9">
    <property type="entry name" value="CONSERVED COMPONENT OF ABC TRANSPORTER FOR NATURAL AMINO ACIDS"/>
    <property type="match status" value="1"/>
</dbReference>
<evidence type="ECO:0000256" key="1">
    <source>
        <dbReference type="ARBA" id="ARBA00005417"/>
    </source>
</evidence>
<sequence length="256" mass="27948">MMKQILEIKGVSRRFGGLQAVKKCRFSVRADSITGLVGPNGAGKSTLFSLVSGFVRPDSGEVLFDGNHIEKLSAHDIARLGLRRTFQIPRELKQMTVLENLLLVPEGQFGDQVRSVLLPGKRVRDEESINLLKAQGVLEMVGLGEKAHHPAALLSGGQKKLLELARCLMADPKLLLLDEPTAGVNPTLIRHLMAVLRRIHASGVTLLIIEHNMTVIMELCERVIVMDRGQVIAEGTPVEIQTNKEVLDAYLGGVSA</sequence>
<feature type="domain" description="ABC transporter" evidence="5">
    <location>
        <begin position="6"/>
        <end position="253"/>
    </location>
</feature>
<organism evidence="6 7">
    <name type="scientific">Agrobacterium pusense</name>
    <dbReference type="NCBI Taxonomy" id="648995"/>
    <lineage>
        <taxon>Bacteria</taxon>
        <taxon>Pseudomonadati</taxon>
        <taxon>Pseudomonadota</taxon>
        <taxon>Alphaproteobacteria</taxon>
        <taxon>Hyphomicrobiales</taxon>
        <taxon>Rhizobiaceae</taxon>
        <taxon>Rhizobium/Agrobacterium group</taxon>
        <taxon>Agrobacterium</taxon>
    </lineage>
</organism>
<dbReference type="SMART" id="SM00382">
    <property type="entry name" value="AAA"/>
    <property type="match status" value="1"/>
</dbReference>
<dbReference type="PANTHER" id="PTHR45772">
    <property type="entry name" value="CONSERVED COMPONENT OF ABC TRANSPORTER FOR NATURAL AMINO ACIDS-RELATED"/>
    <property type="match status" value="1"/>
</dbReference>
<dbReference type="InterPro" id="IPR027417">
    <property type="entry name" value="P-loop_NTPase"/>
</dbReference>
<dbReference type="Pfam" id="PF12399">
    <property type="entry name" value="BCA_ABC_TP_C"/>
    <property type="match status" value="1"/>
</dbReference>
<dbReference type="GO" id="GO:0016887">
    <property type="term" value="F:ATP hydrolysis activity"/>
    <property type="evidence" value="ECO:0007669"/>
    <property type="project" value="InterPro"/>
</dbReference>
<dbReference type="InterPro" id="IPR017871">
    <property type="entry name" value="ABC_transporter-like_CS"/>
</dbReference>
<dbReference type="EMBL" id="HG518324">
    <property type="protein sequence ID" value="CDI12078.1"/>
    <property type="molecule type" value="Genomic_DNA"/>
</dbReference>
<geneLocation type="plasmid" evidence="6 7">
    <name>IRBL74_p</name>
</geneLocation>
<dbReference type="PROSITE" id="PS00211">
    <property type="entry name" value="ABC_TRANSPORTER_1"/>
    <property type="match status" value="1"/>
</dbReference>
<name>U4Q495_9HYPH</name>
<dbReference type="InterPro" id="IPR051120">
    <property type="entry name" value="ABC_AA/LPS_Transport"/>
</dbReference>
<evidence type="ECO:0000256" key="3">
    <source>
        <dbReference type="ARBA" id="ARBA00022741"/>
    </source>
</evidence>